<keyword evidence="2" id="KW-1185">Reference proteome</keyword>
<gene>
    <name evidence="1" type="ORF">DTL3_1800</name>
</gene>
<dbReference type="HOGENOM" id="CLU_362035_0_0_0"/>
<dbReference type="InterPro" id="IPR029058">
    <property type="entry name" value="AB_hydrolase_fold"/>
</dbReference>
<dbReference type="Gene3D" id="3.40.50.1820">
    <property type="entry name" value="alpha/beta hydrolase"/>
    <property type="match status" value="1"/>
</dbReference>
<organism evidence="1 2">
    <name type="scientific">Defluviitoga tunisiensis</name>
    <dbReference type="NCBI Taxonomy" id="1006576"/>
    <lineage>
        <taxon>Bacteria</taxon>
        <taxon>Thermotogati</taxon>
        <taxon>Thermotogota</taxon>
        <taxon>Thermotogae</taxon>
        <taxon>Petrotogales</taxon>
        <taxon>Petrotogaceae</taxon>
        <taxon>Defluviitoga</taxon>
    </lineage>
</organism>
<dbReference type="Proteomes" id="UP000032809">
    <property type="component" value="Chromosome I"/>
</dbReference>
<proteinExistence type="predicted"/>
<evidence type="ECO:0008006" key="3">
    <source>
        <dbReference type="Google" id="ProtNLM"/>
    </source>
</evidence>
<dbReference type="STRING" id="1006576.DTL3_1800"/>
<evidence type="ECO:0000313" key="1">
    <source>
        <dbReference type="EMBL" id="CEP79082.1"/>
    </source>
</evidence>
<dbReference type="PANTHER" id="PTHR37946">
    <property type="entry name" value="SLL1969 PROTEIN"/>
    <property type="match status" value="1"/>
</dbReference>
<dbReference type="EMBL" id="LN824141">
    <property type="protein sequence ID" value="CEP79082.1"/>
    <property type="molecule type" value="Genomic_DNA"/>
</dbReference>
<dbReference type="OrthoDB" id="49376at2"/>
<reference evidence="2" key="1">
    <citation type="submission" date="2014-11" db="EMBL/GenBank/DDBJ databases">
        <authorList>
            <person name="Wibberg D."/>
        </authorList>
    </citation>
    <scope>NUCLEOTIDE SEQUENCE [LARGE SCALE GENOMIC DNA]</scope>
    <source>
        <strain evidence="2">L3</strain>
    </source>
</reference>
<protein>
    <recommendedName>
        <fullName evidence="3">PGAP1 family protein</fullName>
    </recommendedName>
</protein>
<dbReference type="RefSeq" id="WP_045088410.1">
    <property type="nucleotide sequence ID" value="NZ_LN824141.1"/>
</dbReference>
<sequence>MKNQKPFSSLTNMKTLNKFFLLALILLTAFSIYYFLNKSLYLFSIDKTKTKKNIEITIPQSAYSSKKSLLITPLSKDSQEYIELKSYRNFYGEIYRIEFSDDSKESSLLPVTVRYKIPSEMYYGDNFVHYSLVYATNEESFIISDFTGARIVETANQYFIEADTFQLSKIKYVGLVLDSPVEASYGLRIMKESSPTIEPDIILVPGSDLNFLGKLVNVSDKIYDYSIWSSLFPTRTIWRYDYPLTSTRSKNYVDSFDSFVDRTGINSYIEYESKKFAQELKRFPNRKFDIIAHGIGGLIVRYALESDPNIKNVKNLVLISTPNKGTNLANPLFFNLIWGKDLNLLSKLLGVEKATISIIMAENAFYLDLINSYYYDITPSSSFLNTANSFERRSDIRYLVIGGTNSNIEEDITNKVISQIYPEFIDGSADGVVSLESAYLKGADEFFTVDKNFYDIYLDKDVLNKVKDFLNESLTTLTVKPFEDDDFIEYQYELEQTKTPTQEIKNEIKNVTKFKLPSSYRETQILKSPVKIGTLKEERIKIVSIEDNILFESSTGVYNNKLKKILNDRVLGGLLYDNVYYLTTSNGVYTIDKDYKISKLLDEIPAVGDEIYYIPEYGFLNIEYTIDSSKIYLNGKEVLSNVNFIKLKSKGKDVYAVFEDKIYKINDNKLTEFFSLTEIQKSINVSLGKIVDFDKNNSTLFVLTSDYKLLFVDSLTNEVQVIGKEDIGRLGVQIYQDNLYVYGNNHITYFNLKDNIFPGFYQRLSLNIKDFVIKNDLEVWVVFENDNLGYDIYKYTL</sequence>
<name>A0A0C7NTJ8_DEFTU</name>
<dbReference type="PANTHER" id="PTHR37946:SF1">
    <property type="entry name" value="SLL1969 PROTEIN"/>
    <property type="match status" value="1"/>
</dbReference>
<dbReference type="SUPFAM" id="SSF53474">
    <property type="entry name" value="alpha/beta-Hydrolases"/>
    <property type="match status" value="1"/>
</dbReference>
<accession>A0A0C7NTJ8</accession>
<dbReference type="KEGG" id="dtn:DTL3_1800"/>
<dbReference type="AlphaFoldDB" id="A0A0C7NTJ8"/>
<dbReference type="PATRIC" id="fig|1006576.9.peg.1792"/>
<evidence type="ECO:0000313" key="2">
    <source>
        <dbReference type="Proteomes" id="UP000032809"/>
    </source>
</evidence>